<organism evidence="2 3">
    <name type="scientific">Mesorhizobium tianshanense</name>
    <dbReference type="NCBI Taxonomy" id="39844"/>
    <lineage>
        <taxon>Bacteria</taxon>
        <taxon>Pseudomonadati</taxon>
        <taxon>Pseudomonadota</taxon>
        <taxon>Alphaproteobacteria</taxon>
        <taxon>Hyphomicrobiales</taxon>
        <taxon>Phyllobacteriaceae</taxon>
        <taxon>Mesorhizobium</taxon>
    </lineage>
</organism>
<gene>
    <name evidence="2" type="ORF">IQ26_02669</name>
</gene>
<evidence type="ECO:0000313" key="2">
    <source>
        <dbReference type="EMBL" id="TWI37386.1"/>
    </source>
</evidence>
<dbReference type="InterPro" id="IPR029063">
    <property type="entry name" value="SAM-dependent_MTases_sf"/>
</dbReference>
<dbReference type="InterPro" id="IPR050447">
    <property type="entry name" value="Erg6_SMT_methyltransf"/>
</dbReference>
<dbReference type="Proteomes" id="UP000317122">
    <property type="component" value="Unassembled WGS sequence"/>
</dbReference>
<dbReference type="Pfam" id="PF13649">
    <property type="entry name" value="Methyltransf_25"/>
    <property type="match status" value="1"/>
</dbReference>
<dbReference type="SUPFAM" id="SSF53335">
    <property type="entry name" value="S-adenosyl-L-methionine-dependent methyltransferases"/>
    <property type="match status" value="1"/>
</dbReference>
<dbReference type="GO" id="GO:0032259">
    <property type="term" value="P:methylation"/>
    <property type="evidence" value="ECO:0007669"/>
    <property type="project" value="UniProtKB-KW"/>
</dbReference>
<dbReference type="PANTHER" id="PTHR44068">
    <property type="entry name" value="ZGC:194242"/>
    <property type="match status" value="1"/>
</dbReference>
<sequence>MGDTDIMAQALDPFRLTDKLDPNALEVMITRLEARGGHPNFAGPLSAYLDRMEIDDKANVLDLGCGTGVAARAIAQRPGFGGSVLGIDLSDYLVDAAKRLAEREKLSDRVRFEAGDSRALGLQSGSLDAVVAHTLFSHLDDPPRTLAEMRRLLPQGASACIFDGDYASMTFELSDERRSRHMDDAIVASLVTNPRILRQLPRLLKQAGFVIETVIPSIIAEIGGADFWRSGIEAYAKLAPRAGIVDEAEASSWLDELLAASAAGEFFGCCVYYAYIARAV</sequence>
<reference evidence="2 3" key="1">
    <citation type="journal article" date="2015" name="Stand. Genomic Sci.">
        <title>Genomic Encyclopedia of Bacterial and Archaeal Type Strains, Phase III: the genomes of soil and plant-associated and newly described type strains.</title>
        <authorList>
            <person name="Whitman W.B."/>
            <person name="Woyke T."/>
            <person name="Klenk H.P."/>
            <person name="Zhou Y."/>
            <person name="Lilburn T.G."/>
            <person name="Beck B.J."/>
            <person name="De Vos P."/>
            <person name="Vandamme P."/>
            <person name="Eisen J.A."/>
            <person name="Garrity G."/>
            <person name="Hugenholtz P."/>
            <person name="Kyrpides N.C."/>
        </authorList>
    </citation>
    <scope>NUCLEOTIDE SEQUENCE [LARGE SCALE GENOMIC DNA]</scope>
    <source>
        <strain evidence="2 3">CGMCC 1.2546</strain>
    </source>
</reference>
<keyword evidence="3" id="KW-1185">Reference proteome</keyword>
<dbReference type="GO" id="GO:0008168">
    <property type="term" value="F:methyltransferase activity"/>
    <property type="evidence" value="ECO:0007669"/>
    <property type="project" value="UniProtKB-KW"/>
</dbReference>
<proteinExistence type="predicted"/>
<feature type="domain" description="Methyltransferase" evidence="1">
    <location>
        <begin position="60"/>
        <end position="155"/>
    </location>
</feature>
<dbReference type="EMBL" id="VLKT01000014">
    <property type="protein sequence ID" value="TWI37386.1"/>
    <property type="molecule type" value="Genomic_DNA"/>
</dbReference>
<dbReference type="PANTHER" id="PTHR44068:SF11">
    <property type="entry name" value="GERANYL DIPHOSPHATE 2-C-METHYLTRANSFERASE"/>
    <property type="match status" value="1"/>
</dbReference>
<keyword evidence="2" id="KW-0489">Methyltransferase</keyword>
<dbReference type="InterPro" id="IPR041698">
    <property type="entry name" value="Methyltransf_25"/>
</dbReference>
<accession>A0A562P090</accession>
<dbReference type="AlphaFoldDB" id="A0A562P090"/>
<comment type="caution">
    <text evidence="2">The sequence shown here is derived from an EMBL/GenBank/DDBJ whole genome shotgun (WGS) entry which is preliminary data.</text>
</comment>
<keyword evidence="2" id="KW-0808">Transferase</keyword>
<evidence type="ECO:0000259" key="1">
    <source>
        <dbReference type="Pfam" id="PF13649"/>
    </source>
</evidence>
<name>A0A562P090_9HYPH</name>
<dbReference type="CDD" id="cd02440">
    <property type="entry name" value="AdoMet_MTases"/>
    <property type="match status" value="1"/>
</dbReference>
<protein>
    <submittedName>
        <fullName evidence="2">Methyltransferase family protein</fullName>
    </submittedName>
</protein>
<evidence type="ECO:0000313" key="3">
    <source>
        <dbReference type="Proteomes" id="UP000317122"/>
    </source>
</evidence>
<dbReference type="Gene3D" id="3.40.50.150">
    <property type="entry name" value="Vaccinia Virus protein VP39"/>
    <property type="match status" value="1"/>
</dbReference>